<feature type="region of interest" description="Disordered" evidence="1">
    <location>
        <begin position="384"/>
        <end position="407"/>
    </location>
</feature>
<gene>
    <name evidence="2" type="ORF">PCASD_17097</name>
</gene>
<dbReference type="Proteomes" id="UP000235392">
    <property type="component" value="Unassembled WGS sequence"/>
</dbReference>
<proteinExistence type="predicted"/>
<name>A0A2N5T596_9BASI</name>
<dbReference type="PANTHER" id="PTHR37332">
    <property type="entry name" value="EXPRESSED PROTEIN"/>
    <property type="match status" value="1"/>
</dbReference>
<comment type="caution">
    <text evidence="2">The sequence shown here is derived from an EMBL/GenBank/DDBJ whole genome shotgun (WGS) entry which is preliminary data.</text>
</comment>
<accession>A0A2N5T596</accession>
<dbReference type="PANTHER" id="PTHR37332:SF1">
    <property type="entry name" value="ELMO DOMAIN-CONTAINING PROTEIN"/>
    <property type="match status" value="1"/>
</dbReference>
<evidence type="ECO:0000313" key="3">
    <source>
        <dbReference type="Proteomes" id="UP000235392"/>
    </source>
</evidence>
<dbReference type="AlphaFoldDB" id="A0A2N5T596"/>
<dbReference type="EMBL" id="PGCI01000695">
    <property type="protein sequence ID" value="PLW20645.1"/>
    <property type="molecule type" value="Genomic_DNA"/>
</dbReference>
<organism evidence="2 3">
    <name type="scientific">Puccinia coronata f. sp. avenae</name>
    <dbReference type="NCBI Taxonomy" id="200324"/>
    <lineage>
        <taxon>Eukaryota</taxon>
        <taxon>Fungi</taxon>
        <taxon>Dikarya</taxon>
        <taxon>Basidiomycota</taxon>
        <taxon>Pucciniomycotina</taxon>
        <taxon>Pucciniomycetes</taxon>
        <taxon>Pucciniales</taxon>
        <taxon>Pucciniaceae</taxon>
        <taxon>Puccinia</taxon>
    </lineage>
</organism>
<sequence>MVSQRGCRKRHFDATLHDRFLTVLQNRQETVELTDHNRLGQHHFDSSSPGAEARRRHAATQGQPKHSTTTTLTPGVLFTFIKGLKRLRAAYNPARRAHQTPSGASDEQLFYQGQLGASGSMTRSVQLTHNGDCVNRTLLVLEPEANQTRPMDDAVLRTLLKAPADAFKSVRWTGAGLKLNQTLQKGLYWLQPPAVTSARGNRCYIGRPDRFYTDVTSVAATNLAAGGCNRYNPFGGESVIQTLWNHHLDASFWESVQMTGEVSRNLTRGVTVESLCDDFLKVMMSLLHELETIPHNNFKPKITSLLRGIFKQSSKSARKSAGGTDYLITLQDTRDVLFIYTPKIVKPPFNLDYFEVWITLSDILVKVYQKMIVFISGGSPGGGGGSGGISSSGGNGNNGGGSNGGGI</sequence>
<evidence type="ECO:0000313" key="2">
    <source>
        <dbReference type="EMBL" id="PLW20645.1"/>
    </source>
</evidence>
<feature type="region of interest" description="Disordered" evidence="1">
    <location>
        <begin position="34"/>
        <end position="71"/>
    </location>
</feature>
<protein>
    <submittedName>
        <fullName evidence="2">Uncharacterized protein</fullName>
    </submittedName>
</protein>
<evidence type="ECO:0000256" key="1">
    <source>
        <dbReference type="SAM" id="MobiDB-lite"/>
    </source>
</evidence>
<feature type="compositionally biased region" description="Basic and acidic residues" evidence="1">
    <location>
        <begin position="34"/>
        <end position="45"/>
    </location>
</feature>
<reference evidence="2 3" key="1">
    <citation type="submission" date="2017-11" db="EMBL/GenBank/DDBJ databases">
        <title>De novo assembly and phasing of dikaryotic genomes from two isolates of Puccinia coronata f. sp. avenae, the causal agent of oat crown rust.</title>
        <authorList>
            <person name="Miller M.E."/>
            <person name="Zhang Y."/>
            <person name="Omidvar V."/>
            <person name="Sperschneider J."/>
            <person name="Schwessinger B."/>
            <person name="Raley C."/>
            <person name="Palmer J.M."/>
            <person name="Garnica D."/>
            <person name="Upadhyaya N."/>
            <person name="Rathjen J."/>
            <person name="Taylor J.M."/>
            <person name="Park R.F."/>
            <person name="Dodds P.N."/>
            <person name="Hirsch C.D."/>
            <person name="Kianian S.F."/>
            <person name="Figueroa M."/>
        </authorList>
    </citation>
    <scope>NUCLEOTIDE SEQUENCE [LARGE SCALE GENOMIC DNA]</scope>
    <source>
        <strain evidence="2">12SD80</strain>
    </source>
</reference>